<dbReference type="Proteomes" id="UP001446871">
    <property type="component" value="Unassembled WGS sequence"/>
</dbReference>
<name>A0ABR1UM09_9PEZI</name>
<evidence type="ECO:0000256" key="1">
    <source>
        <dbReference type="ARBA" id="ARBA00008056"/>
    </source>
</evidence>
<dbReference type="PRINTS" id="PR00682">
    <property type="entry name" value="IPNSYNTHASE"/>
</dbReference>
<gene>
    <name evidence="5" type="ORF">PG996_009883</name>
</gene>
<comment type="caution">
    <text evidence="5">The sequence shown here is derived from an EMBL/GenBank/DDBJ whole genome shotgun (WGS) entry which is preliminary data.</text>
</comment>
<proteinExistence type="inferred from homology"/>
<dbReference type="Gene3D" id="2.60.120.330">
    <property type="entry name" value="B-lactam Antibiotic, Isopenicillin N Synthase, Chain"/>
    <property type="match status" value="1"/>
</dbReference>
<keyword evidence="2" id="KW-0479">Metal-binding</keyword>
<dbReference type="SUPFAM" id="SSF51197">
    <property type="entry name" value="Clavaminate synthase-like"/>
    <property type="match status" value="1"/>
</dbReference>
<feature type="domain" description="Fe2OG dioxygenase" evidence="4">
    <location>
        <begin position="177"/>
        <end position="295"/>
    </location>
</feature>
<dbReference type="PROSITE" id="PS51471">
    <property type="entry name" value="FE2OG_OXY"/>
    <property type="match status" value="1"/>
</dbReference>
<dbReference type="Pfam" id="PF14226">
    <property type="entry name" value="DIOX_N"/>
    <property type="match status" value="1"/>
</dbReference>
<feature type="region of interest" description="Disordered" evidence="3">
    <location>
        <begin position="106"/>
        <end position="131"/>
    </location>
</feature>
<dbReference type="PANTHER" id="PTHR47990">
    <property type="entry name" value="2-OXOGLUTARATE (2OG) AND FE(II)-DEPENDENT OXYGENASE SUPERFAMILY PROTEIN-RELATED"/>
    <property type="match status" value="1"/>
</dbReference>
<evidence type="ECO:0000313" key="6">
    <source>
        <dbReference type="Proteomes" id="UP001446871"/>
    </source>
</evidence>
<dbReference type="InterPro" id="IPR026992">
    <property type="entry name" value="DIOX_N"/>
</dbReference>
<keyword evidence="2" id="KW-0408">Iron</keyword>
<evidence type="ECO:0000256" key="3">
    <source>
        <dbReference type="SAM" id="MobiDB-lite"/>
    </source>
</evidence>
<feature type="compositionally biased region" description="Low complexity" evidence="3">
    <location>
        <begin position="116"/>
        <end position="129"/>
    </location>
</feature>
<sequence>MPVIDFEKLMANNTREQELELQMLDGSLRTYGFFYLANHTIPQDVVDEAFQWAKRFFNLPVETKEKVAHPSSGAIEDHRGWAQEGLGYVTQLVFDADEVQRLRTSIPERKETLEMGNPRPNGNSPPNRNLPEEDLPGFVAFTESWWDHCTSLQHSLLGILGRVLQLRDEALLSKLQTKDVCHVSMNFYPSTPIGPLKSRQAQRLNAHTDFGGLTLLLQDMVGGLEVHDGKLFKPVIPKRGTVVCNVGDMLERQTNGRWKSALHQVVAPTVATMQKGFEPTDSVVDRYSIVYFGIPDPDAIIETLPGCEEPGKWTPSMVGDWENTMTSAEWLQKRLEQEY</sequence>
<dbReference type="InterPro" id="IPR005123">
    <property type="entry name" value="Oxoglu/Fe-dep_dioxygenase_dom"/>
</dbReference>
<dbReference type="InterPro" id="IPR050231">
    <property type="entry name" value="Iron_ascorbate_oxido_reductase"/>
</dbReference>
<accession>A0ABR1UM09</accession>
<dbReference type="EMBL" id="JAQQWM010000006">
    <property type="protein sequence ID" value="KAK8059953.1"/>
    <property type="molecule type" value="Genomic_DNA"/>
</dbReference>
<dbReference type="InterPro" id="IPR027443">
    <property type="entry name" value="IPNS-like_sf"/>
</dbReference>
<keyword evidence="2" id="KW-0560">Oxidoreductase</keyword>
<dbReference type="InterPro" id="IPR044861">
    <property type="entry name" value="IPNS-like_FE2OG_OXY"/>
</dbReference>
<keyword evidence="6" id="KW-1185">Reference proteome</keyword>
<comment type="similarity">
    <text evidence="1 2">Belongs to the iron/ascorbate-dependent oxidoreductase family.</text>
</comment>
<organism evidence="5 6">
    <name type="scientific">Apiospora saccharicola</name>
    <dbReference type="NCBI Taxonomy" id="335842"/>
    <lineage>
        <taxon>Eukaryota</taxon>
        <taxon>Fungi</taxon>
        <taxon>Dikarya</taxon>
        <taxon>Ascomycota</taxon>
        <taxon>Pezizomycotina</taxon>
        <taxon>Sordariomycetes</taxon>
        <taxon>Xylariomycetidae</taxon>
        <taxon>Amphisphaeriales</taxon>
        <taxon>Apiosporaceae</taxon>
        <taxon>Apiospora</taxon>
    </lineage>
</organism>
<evidence type="ECO:0000259" key="4">
    <source>
        <dbReference type="PROSITE" id="PS51471"/>
    </source>
</evidence>
<evidence type="ECO:0000256" key="2">
    <source>
        <dbReference type="RuleBase" id="RU003682"/>
    </source>
</evidence>
<evidence type="ECO:0000313" key="5">
    <source>
        <dbReference type="EMBL" id="KAK8059953.1"/>
    </source>
</evidence>
<reference evidence="5 6" key="1">
    <citation type="submission" date="2023-01" db="EMBL/GenBank/DDBJ databases">
        <title>Analysis of 21 Apiospora genomes using comparative genomics revels a genus with tremendous synthesis potential of carbohydrate active enzymes and secondary metabolites.</title>
        <authorList>
            <person name="Sorensen T."/>
        </authorList>
    </citation>
    <scope>NUCLEOTIDE SEQUENCE [LARGE SCALE GENOMIC DNA]</scope>
    <source>
        <strain evidence="5 6">CBS 83171</strain>
    </source>
</reference>
<protein>
    <submittedName>
        <fullName evidence="5">Clavaminate synthase-like protein</fullName>
    </submittedName>
</protein>
<dbReference type="Pfam" id="PF03171">
    <property type="entry name" value="2OG-FeII_Oxy"/>
    <property type="match status" value="1"/>
</dbReference>